<dbReference type="EMBL" id="CM000833">
    <property type="protein sequence ID" value="EET04482.1"/>
    <property type="molecule type" value="Genomic_DNA"/>
</dbReference>
<dbReference type="InterPro" id="IPR005427">
    <property type="entry name" value="BipC/SctB"/>
</dbReference>
<feature type="compositionally biased region" description="Basic and acidic residues" evidence="6">
    <location>
        <begin position="380"/>
        <end position="392"/>
    </location>
</feature>
<feature type="region of interest" description="Disordered" evidence="6">
    <location>
        <begin position="338"/>
        <end position="402"/>
    </location>
</feature>
<keyword evidence="4" id="KW-0843">Virulence</keyword>
<comment type="similarity">
    <text evidence="5">Belongs to the SctB/SipC family.</text>
</comment>
<keyword evidence="3" id="KW-0964">Secreted</keyword>
<sequence length="419" mass="44264">MSIGVQSSGINISHAELSRLVDAGKSEQGDKAVRDGGRALARADAALAAVVGERVAARRDAVAGSGAQRVELARPKPDAQTRATDRRTVSGLEREHKRLAASQTPRVTGMHDALVQRHVSLDGAKAAHGEGVKRAAGDAPRAAADAPQRFAFADDKAFDAMLALGAAMQKNVQSDLAMQGKLTMLAHDAMMSAAAQDRSIGAAQMTAAIAGGALQATTSLGGAMQQMKSLSTKSMSIEKELKPQAELKQFHAEQALELRGINKPVLSNDEVSHVKIKRDTGETVRHEIDHGGERMSDEHASVLAQEAPARQHRIDMHGMRHEENLVKAGRQQMKGDLLQSGGQIGKNQIDGASAQQQGADRAEQKEDENAQQTAMAAASTRDEAAHRSREAAQKAIDAAKSQVANDNAVAAQVAGNLRT</sequence>
<evidence type="ECO:0000256" key="5">
    <source>
        <dbReference type="ARBA" id="ARBA00035650"/>
    </source>
</evidence>
<organism evidence="7">
    <name type="scientific">Burkholderia pseudomallei 1710a</name>
    <dbReference type="NCBI Taxonomy" id="320371"/>
    <lineage>
        <taxon>Bacteria</taxon>
        <taxon>Pseudomonadati</taxon>
        <taxon>Pseudomonadota</taxon>
        <taxon>Betaproteobacteria</taxon>
        <taxon>Burkholderiales</taxon>
        <taxon>Burkholderiaceae</taxon>
        <taxon>Burkholderia</taxon>
        <taxon>pseudomallei group</taxon>
    </lineage>
</organism>
<evidence type="ECO:0000256" key="1">
    <source>
        <dbReference type="ARBA" id="ARBA00004613"/>
    </source>
</evidence>
<feature type="region of interest" description="Disordered" evidence="6">
    <location>
        <begin position="62"/>
        <end position="94"/>
    </location>
</feature>
<feature type="compositionally biased region" description="Basic and acidic residues" evidence="6">
    <location>
        <begin position="71"/>
        <end position="94"/>
    </location>
</feature>
<reference evidence="7" key="1">
    <citation type="submission" date="2009-05" db="EMBL/GenBank/DDBJ databases">
        <authorList>
            <person name="Harkins D.M."/>
            <person name="DeShazer D."/>
            <person name="Woods D.E."/>
            <person name="Brinkac L.M."/>
            <person name="Brown K.A."/>
            <person name="Hung G.C."/>
            <person name="Tuanyok A."/>
            <person name="Zhang B."/>
            <person name="Nierman W.C."/>
        </authorList>
    </citation>
    <scope>NUCLEOTIDE SEQUENCE [LARGE SCALE GENOMIC DNA]</scope>
    <source>
        <strain evidence="7">1710a</strain>
    </source>
</reference>
<accession>A0A0E1W493</accession>
<dbReference type="RefSeq" id="WP_004528816.1">
    <property type="nucleotide sequence ID" value="NZ_CM000833.1"/>
</dbReference>
<evidence type="ECO:0000256" key="2">
    <source>
        <dbReference type="ARBA" id="ARBA00020604"/>
    </source>
</evidence>
<protein>
    <recommendedName>
        <fullName evidence="2">Effector protein BipC</fullName>
    </recommendedName>
</protein>
<comment type="subcellular location">
    <subcellularLocation>
        <location evidence="1">Secreted</location>
    </subcellularLocation>
</comment>
<evidence type="ECO:0000256" key="4">
    <source>
        <dbReference type="ARBA" id="ARBA00023026"/>
    </source>
</evidence>
<evidence type="ECO:0000256" key="3">
    <source>
        <dbReference type="ARBA" id="ARBA00022525"/>
    </source>
</evidence>
<name>A0A0E1W493_BURPE</name>
<proteinExistence type="inferred from homology"/>
<dbReference type="HOGENOM" id="CLU_661703_0_0_4"/>
<dbReference type="GO" id="GO:0005576">
    <property type="term" value="C:extracellular region"/>
    <property type="evidence" value="ECO:0007669"/>
    <property type="project" value="UniProtKB-SubCell"/>
</dbReference>
<evidence type="ECO:0000256" key="6">
    <source>
        <dbReference type="SAM" id="MobiDB-lite"/>
    </source>
</evidence>
<dbReference type="PRINTS" id="PR01608">
    <property type="entry name" value="BACINVASINC"/>
</dbReference>
<evidence type="ECO:0000313" key="7">
    <source>
        <dbReference type="EMBL" id="EET04482.1"/>
    </source>
</evidence>
<dbReference type="Pfam" id="PF09599">
    <property type="entry name" value="IpaC_SipC"/>
    <property type="match status" value="1"/>
</dbReference>
<dbReference type="AlphaFoldDB" id="A0A0E1W493"/>
<dbReference type="Proteomes" id="UP000001812">
    <property type="component" value="Chromosome II"/>
</dbReference>
<dbReference type="NCBIfam" id="TIGR02101">
    <property type="entry name" value="IpaC_SipC"/>
    <property type="match status" value="1"/>
</dbReference>
<gene>
    <name evidence="7" type="ORF">BURPS1710A_A1324</name>
</gene>